<accession>A0ABP6RM72</accession>
<sequence length="165" mass="16102">MGLFSLGVGVAVGYVLGSKNGGESLEKARRTASETWNDPTVQEQMNRASDVAARTAQDVAAGARKAADAAAEAVRTSADRVREAADADLADASPAAGSGAPATDPESAGSGGEDPGDPDSSPTTTAAGAEGSGDVVSDPGLATEETGSDWADEGGHPAERGGSSA</sequence>
<dbReference type="RefSeq" id="WP_344721779.1">
    <property type="nucleotide sequence ID" value="NZ_BAAAYG010000012.1"/>
</dbReference>
<dbReference type="Proteomes" id="UP001501736">
    <property type="component" value="Unassembled WGS sequence"/>
</dbReference>
<organism evidence="2 3">
    <name type="scientific">Nesterenkonia halobia</name>
    <dbReference type="NCBI Taxonomy" id="37922"/>
    <lineage>
        <taxon>Bacteria</taxon>
        <taxon>Bacillati</taxon>
        <taxon>Actinomycetota</taxon>
        <taxon>Actinomycetes</taxon>
        <taxon>Micrococcales</taxon>
        <taxon>Micrococcaceae</taxon>
        <taxon>Nesterenkonia</taxon>
    </lineage>
</organism>
<feature type="compositionally biased region" description="Polar residues" evidence="1">
    <location>
        <begin position="33"/>
        <end position="47"/>
    </location>
</feature>
<feature type="region of interest" description="Disordered" evidence="1">
    <location>
        <begin position="18"/>
        <end position="53"/>
    </location>
</feature>
<evidence type="ECO:0000313" key="3">
    <source>
        <dbReference type="Proteomes" id="UP001501736"/>
    </source>
</evidence>
<evidence type="ECO:0000313" key="2">
    <source>
        <dbReference type="EMBL" id="GAA3287592.1"/>
    </source>
</evidence>
<protein>
    <recommendedName>
        <fullName evidence="4">YtxH domain-containing protein</fullName>
    </recommendedName>
</protein>
<gene>
    <name evidence="2" type="ORF">GCM10020260_24400</name>
</gene>
<reference evidence="3" key="1">
    <citation type="journal article" date="2019" name="Int. J. Syst. Evol. Microbiol.">
        <title>The Global Catalogue of Microorganisms (GCM) 10K type strain sequencing project: providing services to taxonomists for standard genome sequencing and annotation.</title>
        <authorList>
            <consortium name="The Broad Institute Genomics Platform"/>
            <consortium name="The Broad Institute Genome Sequencing Center for Infectious Disease"/>
            <person name="Wu L."/>
            <person name="Ma J."/>
        </authorList>
    </citation>
    <scope>NUCLEOTIDE SEQUENCE [LARGE SCALE GENOMIC DNA]</scope>
    <source>
        <strain evidence="3">JCM 11483</strain>
    </source>
</reference>
<feature type="region of interest" description="Disordered" evidence="1">
    <location>
        <begin position="73"/>
        <end position="165"/>
    </location>
</feature>
<name>A0ABP6RM72_9MICC</name>
<proteinExistence type="predicted"/>
<comment type="caution">
    <text evidence="2">The sequence shown here is derived from an EMBL/GenBank/DDBJ whole genome shotgun (WGS) entry which is preliminary data.</text>
</comment>
<keyword evidence="3" id="KW-1185">Reference proteome</keyword>
<feature type="compositionally biased region" description="Low complexity" evidence="1">
    <location>
        <begin position="90"/>
        <end position="108"/>
    </location>
</feature>
<evidence type="ECO:0000256" key="1">
    <source>
        <dbReference type="SAM" id="MobiDB-lite"/>
    </source>
</evidence>
<dbReference type="EMBL" id="BAAAYG010000012">
    <property type="protein sequence ID" value="GAA3287592.1"/>
    <property type="molecule type" value="Genomic_DNA"/>
</dbReference>
<evidence type="ECO:0008006" key="4">
    <source>
        <dbReference type="Google" id="ProtNLM"/>
    </source>
</evidence>